<organism evidence="2 3">
    <name type="scientific">Roseovarius rhodophyticola</name>
    <dbReference type="NCBI Taxonomy" id="3080827"/>
    <lineage>
        <taxon>Bacteria</taxon>
        <taxon>Pseudomonadati</taxon>
        <taxon>Pseudomonadota</taxon>
        <taxon>Alphaproteobacteria</taxon>
        <taxon>Rhodobacterales</taxon>
        <taxon>Roseobacteraceae</taxon>
        <taxon>Roseovarius</taxon>
    </lineage>
</organism>
<keyword evidence="2" id="KW-0614">Plasmid</keyword>
<sequence length="321" mass="35616">MEEAKFYKEIAEGPSSAGAYWIQTEDKVRLRVGAYHSLGDSKGTILLMLGRFGYVERYGRVAQSFADNGFSTVVVDWRSQGLSDRMADDPQAGHIHHFSDYQKDVSAMMQVVENLEMPKPYYLVGVSMGACIGLRSMLDGLPVASAAFISPMWGIKMSAVQRIAAWPLSWAAKATGQGHRYVPGESGEIYVLETPFEDNNLTHNAGMYDYWVEQAKSAPELQIGGPTMTWLFEALSECRNLSSAPSPNIACITFCGELDRLVDNDSIKARMAKWPNGEFSMIRNAKHDVLTEIPEIGGDVMSQIFAFFSKMEIQGQTHENV</sequence>
<dbReference type="GO" id="GO:0016787">
    <property type="term" value="F:hydrolase activity"/>
    <property type="evidence" value="ECO:0007669"/>
    <property type="project" value="UniProtKB-KW"/>
</dbReference>
<evidence type="ECO:0000313" key="3">
    <source>
        <dbReference type="Proteomes" id="UP001281305"/>
    </source>
</evidence>
<geneLocation type="plasmid" evidence="2 3">
    <name>unnamed1</name>
</geneLocation>
<dbReference type="Gene3D" id="3.40.50.1820">
    <property type="entry name" value="alpha/beta hydrolase"/>
    <property type="match status" value="1"/>
</dbReference>
<dbReference type="SUPFAM" id="SSF53474">
    <property type="entry name" value="alpha/beta-Hydrolases"/>
    <property type="match status" value="1"/>
</dbReference>
<name>A0ABZ2TQQ9_9RHOB</name>
<dbReference type="InterPro" id="IPR029058">
    <property type="entry name" value="AB_hydrolase_fold"/>
</dbReference>
<protein>
    <submittedName>
        <fullName evidence="2">Alpha/beta hydrolase</fullName>
    </submittedName>
</protein>
<proteinExistence type="predicted"/>
<dbReference type="InterPro" id="IPR051044">
    <property type="entry name" value="MAG_DAG_Lipase"/>
</dbReference>
<evidence type="ECO:0000313" key="2">
    <source>
        <dbReference type="EMBL" id="WYK20143.1"/>
    </source>
</evidence>
<dbReference type="EMBL" id="CP146607">
    <property type="protein sequence ID" value="WYK20143.1"/>
    <property type="molecule type" value="Genomic_DNA"/>
</dbReference>
<dbReference type="PANTHER" id="PTHR11614">
    <property type="entry name" value="PHOSPHOLIPASE-RELATED"/>
    <property type="match status" value="1"/>
</dbReference>
<keyword evidence="2" id="KW-0378">Hydrolase</keyword>
<evidence type="ECO:0000259" key="1">
    <source>
        <dbReference type="Pfam" id="PF12146"/>
    </source>
</evidence>
<feature type="domain" description="Serine aminopeptidase S33" evidence="1">
    <location>
        <begin position="40"/>
        <end position="292"/>
    </location>
</feature>
<reference evidence="2 3" key="1">
    <citation type="submission" date="2024-02" db="EMBL/GenBank/DDBJ databases">
        <title>Roseovarius strain W115 nov., isolated from a marine algae.</title>
        <authorList>
            <person name="Lee M.W."/>
            <person name="Lee J.K."/>
            <person name="Kim J.M."/>
            <person name="Choi D.G."/>
            <person name="Baek J.H."/>
            <person name="Bayburt H."/>
            <person name="Jung J.J."/>
            <person name="Han D.M."/>
            <person name="Jeon C.O."/>
        </authorList>
    </citation>
    <scope>NUCLEOTIDE SEQUENCE [LARGE SCALE GENOMIC DNA]</scope>
    <source>
        <strain evidence="2 3">W115</strain>
        <plasmid evidence="2 3">unnamed1</plasmid>
    </source>
</reference>
<gene>
    <name evidence="2" type="ORF">RZS32_018835</name>
</gene>
<accession>A0ABZ2TQQ9</accession>
<keyword evidence="3" id="KW-1185">Reference proteome</keyword>
<dbReference type="InterPro" id="IPR022742">
    <property type="entry name" value="Hydrolase_4"/>
</dbReference>
<dbReference type="Proteomes" id="UP001281305">
    <property type="component" value="Plasmid unnamed1"/>
</dbReference>
<dbReference type="RefSeq" id="WP_317054376.1">
    <property type="nucleotide sequence ID" value="NZ_CP146607.1"/>
</dbReference>
<dbReference type="Pfam" id="PF12146">
    <property type="entry name" value="Hydrolase_4"/>
    <property type="match status" value="1"/>
</dbReference>